<keyword evidence="9" id="KW-1185">Reference proteome</keyword>
<dbReference type="PRINTS" id="PR00032">
    <property type="entry name" value="HTHARAC"/>
</dbReference>
<evidence type="ECO:0000256" key="5">
    <source>
        <dbReference type="SAM" id="Coils"/>
    </source>
</evidence>
<dbReference type="PANTHER" id="PTHR43280">
    <property type="entry name" value="ARAC-FAMILY TRANSCRIPTIONAL REGULATOR"/>
    <property type="match status" value="1"/>
</dbReference>
<dbReference type="SMART" id="SM00448">
    <property type="entry name" value="REC"/>
    <property type="match status" value="1"/>
</dbReference>
<evidence type="ECO:0000313" key="9">
    <source>
        <dbReference type="Proteomes" id="UP000644756"/>
    </source>
</evidence>
<protein>
    <submittedName>
        <fullName evidence="8">DNA-binding response regulator</fullName>
    </submittedName>
</protein>
<organism evidence="8 9">
    <name type="scientific">Paenibacillus abyssi</name>
    <dbReference type="NCBI Taxonomy" id="1340531"/>
    <lineage>
        <taxon>Bacteria</taxon>
        <taxon>Bacillati</taxon>
        <taxon>Bacillota</taxon>
        <taxon>Bacilli</taxon>
        <taxon>Bacillales</taxon>
        <taxon>Paenibacillaceae</taxon>
        <taxon>Paenibacillus</taxon>
    </lineage>
</organism>
<feature type="domain" description="HTH araC/xylS-type" evidence="6">
    <location>
        <begin position="408"/>
        <end position="506"/>
    </location>
</feature>
<dbReference type="Gene3D" id="3.40.50.2300">
    <property type="match status" value="1"/>
</dbReference>
<sequence>MIRVVIVDDEPFIRFGIKASIDWKKEGLLVTGEFANGAEALEFLQSEPAEILITDIKMPVMDGLQLIRQALAVYPHLKIILVSSHNDFVYVREGLKLGVVDYILKHTLEPEELLQVVRNCRELIVEEEQLQERLQSARDVELLRKRKLYEQELKRFLIDKTDTLFKDHIPGWIEHTYTAVYVTLNRVRAIEEMYGFLHKSIVLEQFMDEFYKRFPLCIALSTAESELFFLIPTGELEVEQLSTIRSKLEQETGASATFGYECGAGSGAIKACFNRSKEACWRGFFEGEGVFPYKQEQPWTSEGAHLPGIVQASPYLNDEQLDEMIERWKAGWIFGGASPAVLKEQANRVLSNLFKHYVDPYLLVESFDRLVKSESLDELCVLLKEQIAELQKQTAEHTDAQPSDNPVDKALEYIRLHYAESLTLQQVADVVHVSKNYFSILFKKTTGHNFIDYVIQLRVQKAKELLADTALKIYEVAEQSGFNDVKYFSKLFKKISGLSPVDYREYYRSNRDDPKRGES</sequence>
<dbReference type="GO" id="GO:0003700">
    <property type="term" value="F:DNA-binding transcription factor activity"/>
    <property type="evidence" value="ECO:0007669"/>
    <property type="project" value="InterPro"/>
</dbReference>
<dbReference type="AlphaFoldDB" id="A0A917CY96"/>
<evidence type="ECO:0000256" key="3">
    <source>
        <dbReference type="ARBA" id="ARBA00023163"/>
    </source>
</evidence>
<dbReference type="InterPro" id="IPR018062">
    <property type="entry name" value="HTH_AraC-typ_CS"/>
</dbReference>
<accession>A0A917CY96</accession>
<dbReference type="EMBL" id="BMGR01000006">
    <property type="protein sequence ID" value="GGG04168.1"/>
    <property type="molecule type" value="Genomic_DNA"/>
</dbReference>
<dbReference type="GO" id="GO:0000160">
    <property type="term" value="P:phosphorelay signal transduction system"/>
    <property type="evidence" value="ECO:0007669"/>
    <property type="project" value="InterPro"/>
</dbReference>
<dbReference type="Pfam" id="PF12833">
    <property type="entry name" value="HTH_18"/>
    <property type="match status" value="1"/>
</dbReference>
<dbReference type="SUPFAM" id="SSF52172">
    <property type="entry name" value="CheY-like"/>
    <property type="match status" value="1"/>
</dbReference>
<feature type="coiled-coil region" evidence="5">
    <location>
        <begin position="373"/>
        <end position="400"/>
    </location>
</feature>
<dbReference type="SUPFAM" id="SSF46689">
    <property type="entry name" value="Homeodomain-like"/>
    <property type="match status" value="2"/>
</dbReference>
<dbReference type="InterPro" id="IPR001789">
    <property type="entry name" value="Sig_transdc_resp-reg_receiver"/>
</dbReference>
<keyword evidence="4" id="KW-0597">Phosphoprotein</keyword>
<dbReference type="GO" id="GO:0043565">
    <property type="term" value="F:sequence-specific DNA binding"/>
    <property type="evidence" value="ECO:0007669"/>
    <property type="project" value="InterPro"/>
</dbReference>
<dbReference type="InterPro" id="IPR009057">
    <property type="entry name" value="Homeodomain-like_sf"/>
</dbReference>
<evidence type="ECO:0000259" key="7">
    <source>
        <dbReference type="PROSITE" id="PS50110"/>
    </source>
</evidence>
<dbReference type="Pfam" id="PF00072">
    <property type="entry name" value="Response_reg"/>
    <property type="match status" value="1"/>
</dbReference>
<proteinExistence type="predicted"/>
<evidence type="ECO:0000256" key="1">
    <source>
        <dbReference type="ARBA" id="ARBA00023015"/>
    </source>
</evidence>
<dbReference type="RefSeq" id="WP_188531069.1">
    <property type="nucleotide sequence ID" value="NZ_BMGR01000006.1"/>
</dbReference>
<dbReference type="SMART" id="SM00342">
    <property type="entry name" value="HTH_ARAC"/>
    <property type="match status" value="1"/>
</dbReference>
<feature type="modified residue" description="4-aspartylphosphate" evidence="4">
    <location>
        <position position="55"/>
    </location>
</feature>
<comment type="caution">
    <text evidence="8">The sequence shown here is derived from an EMBL/GenBank/DDBJ whole genome shotgun (WGS) entry which is preliminary data.</text>
</comment>
<dbReference type="PANTHER" id="PTHR43280:SF28">
    <property type="entry name" value="HTH-TYPE TRANSCRIPTIONAL ACTIVATOR RHAS"/>
    <property type="match status" value="1"/>
</dbReference>
<dbReference type="Gene3D" id="1.10.10.60">
    <property type="entry name" value="Homeodomain-like"/>
    <property type="match status" value="2"/>
</dbReference>
<dbReference type="PROSITE" id="PS50110">
    <property type="entry name" value="RESPONSE_REGULATORY"/>
    <property type="match status" value="1"/>
</dbReference>
<name>A0A917CY96_9BACL</name>
<evidence type="ECO:0000256" key="4">
    <source>
        <dbReference type="PROSITE-ProRule" id="PRU00169"/>
    </source>
</evidence>
<dbReference type="CDD" id="cd17536">
    <property type="entry name" value="REC_YesN-like"/>
    <property type="match status" value="1"/>
</dbReference>
<evidence type="ECO:0000313" key="8">
    <source>
        <dbReference type="EMBL" id="GGG04168.1"/>
    </source>
</evidence>
<dbReference type="InterPro" id="IPR020449">
    <property type="entry name" value="Tscrpt_reg_AraC-type_HTH"/>
</dbReference>
<feature type="domain" description="Response regulatory" evidence="7">
    <location>
        <begin position="3"/>
        <end position="120"/>
    </location>
</feature>
<dbReference type="Proteomes" id="UP000644756">
    <property type="component" value="Unassembled WGS sequence"/>
</dbReference>
<keyword evidence="2 8" id="KW-0238">DNA-binding</keyword>
<evidence type="ECO:0000256" key="2">
    <source>
        <dbReference type="ARBA" id="ARBA00023125"/>
    </source>
</evidence>
<dbReference type="PROSITE" id="PS00041">
    <property type="entry name" value="HTH_ARAC_FAMILY_1"/>
    <property type="match status" value="1"/>
</dbReference>
<keyword evidence="3" id="KW-0804">Transcription</keyword>
<gene>
    <name evidence="8" type="ORF">GCM10010916_21500</name>
</gene>
<dbReference type="PROSITE" id="PS01124">
    <property type="entry name" value="HTH_ARAC_FAMILY_2"/>
    <property type="match status" value="1"/>
</dbReference>
<evidence type="ECO:0000259" key="6">
    <source>
        <dbReference type="PROSITE" id="PS01124"/>
    </source>
</evidence>
<dbReference type="InterPro" id="IPR018060">
    <property type="entry name" value="HTH_AraC"/>
</dbReference>
<keyword evidence="5" id="KW-0175">Coiled coil</keyword>
<dbReference type="InterPro" id="IPR011006">
    <property type="entry name" value="CheY-like_superfamily"/>
</dbReference>
<keyword evidence="1" id="KW-0805">Transcription regulation</keyword>
<reference evidence="8" key="1">
    <citation type="journal article" date="2014" name="Int. J. Syst. Evol. Microbiol.">
        <title>Complete genome sequence of Corynebacterium casei LMG S-19264T (=DSM 44701T), isolated from a smear-ripened cheese.</title>
        <authorList>
            <consortium name="US DOE Joint Genome Institute (JGI-PGF)"/>
            <person name="Walter F."/>
            <person name="Albersmeier A."/>
            <person name="Kalinowski J."/>
            <person name="Ruckert C."/>
        </authorList>
    </citation>
    <scope>NUCLEOTIDE SEQUENCE</scope>
    <source>
        <strain evidence="8">CGMCC 1.12987</strain>
    </source>
</reference>
<reference evidence="8" key="2">
    <citation type="submission" date="2020-09" db="EMBL/GenBank/DDBJ databases">
        <authorList>
            <person name="Sun Q."/>
            <person name="Zhou Y."/>
        </authorList>
    </citation>
    <scope>NUCLEOTIDE SEQUENCE</scope>
    <source>
        <strain evidence="8">CGMCC 1.12987</strain>
    </source>
</reference>